<proteinExistence type="predicted"/>
<dbReference type="EMBL" id="HBHX01058187">
    <property type="protein sequence ID" value="CAE0138178.1"/>
    <property type="molecule type" value="Transcribed_RNA"/>
</dbReference>
<protein>
    <submittedName>
        <fullName evidence="2">Uncharacterized protein</fullName>
    </submittedName>
</protein>
<evidence type="ECO:0000313" key="2">
    <source>
        <dbReference type="EMBL" id="CAE0138178.1"/>
    </source>
</evidence>
<accession>A0A7S3BNE7</accession>
<name>A0A7S3BNE7_9EUKA</name>
<sequence>MVVHWVKPQALAPNVTAKKRKERPAPRAYIDLIKMGQPDEKVSKRRQSVKGTKPAARAIARTASIAVPEAVGADVLSRESTESESAVPCTSSEDGSTVGVDEDSDEDNDNEALIASVLVDCACSARLARPEALEPEVKMAQIQDLESHDSTAPSAVPSTPATVTAPSTLPSLAAFDAHVQSVLQAFAVQRMQLIAKHEALAAPLALERQMQYALQLQQIQQQVQRLSLPQLLQLQQLQQQLLQPPLQQQVAGAGV</sequence>
<reference evidence="2" key="1">
    <citation type="submission" date="2021-01" db="EMBL/GenBank/DDBJ databases">
        <authorList>
            <person name="Corre E."/>
            <person name="Pelletier E."/>
            <person name="Niang G."/>
            <person name="Scheremetjew M."/>
            <person name="Finn R."/>
            <person name="Kale V."/>
            <person name="Holt S."/>
            <person name="Cochrane G."/>
            <person name="Meng A."/>
            <person name="Brown T."/>
            <person name="Cohen L."/>
        </authorList>
    </citation>
    <scope>NUCLEOTIDE SEQUENCE</scope>
    <source>
        <strain evidence="2">CCMP281</strain>
    </source>
</reference>
<evidence type="ECO:0000256" key="1">
    <source>
        <dbReference type="SAM" id="MobiDB-lite"/>
    </source>
</evidence>
<organism evidence="2">
    <name type="scientific">Haptolina ericina</name>
    <dbReference type="NCBI Taxonomy" id="156174"/>
    <lineage>
        <taxon>Eukaryota</taxon>
        <taxon>Haptista</taxon>
        <taxon>Haptophyta</taxon>
        <taxon>Prymnesiophyceae</taxon>
        <taxon>Prymnesiales</taxon>
        <taxon>Prymnesiaceae</taxon>
        <taxon>Haptolina</taxon>
    </lineage>
</organism>
<gene>
    <name evidence="2" type="ORF">HERI1096_LOCUS32110</name>
</gene>
<dbReference type="AlphaFoldDB" id="A0A7S3BNE7"/>
<feature type="region of interest" description="Disordered" evidence="1">
    <location>
        <begin position="76"/>
        <end position="107"/>
    </location>
</feature>